<evidence type="ECO:0000313" key="3">
    <source>
        <dbReference type="Proteomes" id="UP001165082"/>
    </source>
</evidence>
<reference evidence="2" key="1">
    <citation type="submission" date="2022-07" db="EMBL/GenBank/DDBJ databases">
        <title>Genome analysis of Parmales, a sister group of diatoms, reveals the evolutionary specialization of diatoms from phago-mixotrophs to photoautotrophs.</title>
        <authorList>
            <person name="Ban H."/>
            <person name="Sato S."/>
            <person name="Yoshikawa S."/>
            <person name="Kazumasa Y."/>
            <person name="Nakamura Y."/>
            <person name="Ichinomiya M."/>
            <person name="Saitoh K."/>
            <person name="Sato N."/>
            <person name="Blanc-Mathieu R."/>
            <person name="Endo H."/>
            <person name="Kuwata A."/>
            <person name="Ogata H."/>
        </authorList>
    </citation>
    <scope>NUCLEOTIDE SEQUENCE</scope>
</reference>
<dbReference type="OrthoDB" id="192726at2759"/>
<accession>A0A9W7A3T1</accession>
<dbReference type="AlphaFoldDB" id="A0A9W7A3T1"/>
<name>A0A9W7A3T1_9STRA</name>
<gene>
    <name evidence="2" type="ORF">TrRE_jg3713</name>
</gene>
<evidence type="ECO:0000256" key="1">
    <source>
        <dbReference type="SAM" id="MobiDB-lite"/>
    </source>
</evidence>
<evidence type="ECO:0000313" key="2">
    <source>
        <dbReference type="EMBL" id="GMH62153.1"/>
    </source>
</evidence>
<keyword evidence="3" id="KW-1185">Reference proteome</keyword>
<feature type="region of interest" description="Disordered" evidence="1">
    <location>
        <begin position="20"/>
        <end position="44"/>
    </location>
</feature>
<dbReference type="EMBL" id="BRXZ01002444">
    <property type="protein sequence ID" value="GMH62153.1"/>
    <property type="molecule type" value="Genomic_DNA"/>
</dbReference>
<feature type="compositionally biased region" description="Basic and acidic residues" evidence="1">
    <location>
        <begin position="32"/>
        <end position="44"/>
    </location>
</feature>
<dbReference type="Proteomes" id="UP001165082">
    <property type="component" value="Unassembled WGS sequence"/>
</dbReference>
<organism evidence="2 3">
    <name type="scientific">Triparma retinervis</name>
    <dbReference type="NCBI Taxonomy" id="2557542"/>
    <lineage>
        <taxon>Eukaryota</taxon>
        <taxon>Sar</taxon>
        <taxon>Stramenopiles</taxon>
        <taxon>Ochrophyta</taxon>
        <taxon>Bolidophyceae</taxon>
        <taxon>Parmales</taxon>
        <taxon>Triparmaceae</taxon>
        <taxon>Triparma</taxon>
    </lineage>
</organism>
<protein>
    <submittedName>
        <fullName evidence="2">Uncharacterized protein</fullName>
    </submittedName>
</protein>
<sequence length="192" mass="21017">MWRLESEDVGFQLKKEEEALARGSDRGGGLTAEEKSNFDSRANDITEMKARIQARAKEMGVEKSANTAEVISKAAESASRNRGTSGELNLSVFNKKDEDIGEDLPKYLRVMKEKDSGRELSAAEKLAADPFAEMNILSAMLEEVKLVEWPSLGQVARQTAVTSVALVGTVAFIVTLDGTLKEIYQSIGLYPK</sequence>
<proteinExistence type="predicted"/>
<comment type="caution">
    <text evidence="2">The sequence shown here is derived from an EMBL/GenBank/DDBJ whole genome shotgun (WGS) entry which is preliminary data.</text>
</comment>